<accession>A0A3B1AXY2</accession>
<proteinExistence type="predicted"/>
<dbReference type="EMBL" id="UOFU01000155">
    <property type="protein sequence ID" value="VAW98884.1"/>
    <property type="molecule type" value="Genomic_DNA"/>
</dbReference>
<evidence type="ECO:0000256" key="1">
    <source>
        <dbReference type="SAM" id="Phobius"/>
    </source>
</evidence>
<keyword evidence="1" id="KW-0812">Transmembrane</keyword>
<protein>
    <submittedName>
        <fullName evidence="2">Uncharacterized protein</fullName>
    </submittedName>
</protein>
<evidence type="ECO:0000313" key="2">
    <source>
        <dbReference type="EMBL" id="VAW98884.1"/>
    </source>
</evidence>
<organism evidence="2">
    <name type="scientific">hydrothermal vent metagenome</name>
    <dbReference type="NCBI Taxonomy" id="652676"/>
    <lineage>
        <taxon>unclassified sequences</taxon>
        <taxon>metagenomes</taxon>
        <taxon>ecological metagenomes</taxon>
    </lineage>
</organism>
<sequence length="58" mass="6506">MKPAFFLSEATPSMSRFTTFVYGKAIAGMARSYAMVVVLWFAGHCILRGSEEVAWLRD</sequence>
<keyword evidence="1" id="KW-0472">Membrane</keyword>
<gene>
    <name evidence="2" type="ORF">MNBD_GAMMA20-554</name>
</gene>
<dbReference type="AlphaFoldDB" id="A0A3B1AXY2"/>
<keyword evidence="1" id="KW-1133">Transmembrane helix</keyword>
<feature type="transmembrane region" description="Helical" evidence="1">
    <location>
        <begin position="20"/>
        <end position="42"/>
    </location>
</feature>
<reference evidence="2" key="1">
    <citation type="submission" date="2018-06" db="EMBL/GenBank/DDBJ databases">
        <authorList>
            <person name="Zhirakovskaya E."/>
        </authorList>
    </citation>
    <scope>NUCLEOTIDE SEQUENCE</scope>
</reference>
<name>A0A3B1AXY2_9ZZZZ</name>